<gene>
    <name evidence="1" type="ORF">SAE02_34680</name>
</gene>
<dbReference type="AlphaFoldDB" id="A0A512DSY6"/>
<reference evidence="1 2" key="1">
    <citation type="submission" date="2019-07" db="EMBL/GenBank/DDBJ databases">
        <title>Whole genome shotgun sequence of Skermanella aerolata NBRC 106429.</title>
        <authorList>
            <person name="Hosoyama A."/>
            <person name="Uohara A."/>
            <person name="Ohji S."/>
            <person name="Ichikawa N."/>
        </authorList>
    </citation>
    <scope>NUCLEOTIDE SEQUENCE [LARGE SCALE GENOMIC DNA]</scope>
    <source>
        <strain evidence="1 2">NBRC 106429</strain>
    </source>
</reference>
<keyword evidence="2" id="KW-1185">Reference proteome</keyword>
<dbReference type="RefSeq" id="WP_044431058.1">
    <property type="nucleotide sequence ID" value="NZ_BJYZ01000015.1"/>
</dbReference>
<proteinExistence type="predicted"/>
<evidence type="ECO:0008006" key="3">
    <source>
        <dbReference type="Google" id="ProtNLM"/>
    </source>
</evidence>
<sequence length="202" mass="21999">MNTLSPHLSSRMSSPRLSPRLSKLLALAILAGVTAGTVNLAVLPLLDRWTVAQDRLADAAGWRARLTATVDRIPALKQAVDEAEKMAAQRSGVLRIENEALGTAEFQKLIQKVMADSGSQARSVQALAPRHEHGMLQLGMRVRAYGDEQALVKLLDTARRQDPSLAVRNLNIAAASTGYGEREATQVDMQIDFEILAVEEHK</sequence>
<name>A0A512DSY6_9PROT</name>
<dbReference type="Pfam" id="PF10741">
    <property type="entry name" value="T2SSM_b"/>
    <property type="match status" value="1"/>
</dbReference>
<accession>A0A512DSY6</accession>
<dbReference type="Proteomes" id="UP000321523">
    <property type="component" value="Unassembled WGS sequence"/>
</dbReference>
<comment type="caution">
    <text evidence="1">The sequence shown here is derived from an EMBL/GenBank/DDBJ whole genome shotgun (WGS) entry which is preliminary data.</text>
</comment>
<dbReference type="NCBIfam" id="NF040576">
    <property type="entry name" value="T2SS_GspM_XpsM"/>
    <property type="match status" value="1"/>
</dbReference>
<protein>
    <recommendedName>
        <fullName evidence="3">General secretion pathway protein GspM</fullName>
    </recommendedName>
</protein>
<evidence type="ECO:0000313" key="2">
    <source>
        <dbReference type="Proteomes" id="UP000321523"/>
    </source>
</evidence>
<dbReference type="InterPro" id="IPR034756">
    <property type="entry name" value="T2SSM_b"/>
</dbReference>
<evidence type="ECO:0000313" key="1">
    <source>
        <dbReference type="EMBL" id="GEO39320.1"/>
    </source>
</evidence>
<organism evidence="1 2">
    <name type="scientific">Skermanella aerolata</name>
    <dbReference type="NCBI Taxonomy" id="393310"/>
    <lineage>
        <taxon>Bacteria</taxon>
        <taxon>Pseudomonadati</taxon>
        <taxon>Pseudomonadota</taxon>
        <taxon>Alphaproteobacteria</taxon>
        <taxon>Rhodospirillales</taxon>
        <taxon>Azospirillaceae</taxon>
        <taxon>Skermanella</taxon>
    </lineage>
</organism>
<dbReference type="EMBL" id="BJYZ01000015">
    <property type="protein sequence ID" value="GEO39320.1"/>
    <property type="molecule type" value="Genomic_DNA"/>
</dbReference>